<protein>
    <submittedName>
        <fullName evidence="1">Uncharacterized protein</fullName>
    </submittedName>
</protein>
<name>A0A0N9ZQX3_PSEAI</name>
<reference evidence="1" key="1">
    <citation type="submission" date="2015-08" db="EMBL/GenBank/DDBJ databases">
        <title>Pseudomonas aeruginosa strain CCBH4851 chromosome region.</title>
        <authorList>
            <person name="Silveira M.C."/>
            <person name="Carvalho-Assef A.P.D."/>
            <person name="Albano R.M."/>
        </authorList>
    </citation>
    <scope>NUCLEOTIDE SEQUENCE</scope>
    <source>
        <strain evidence="1">CCBH4851</strain>
    </source>
</reference>
<accession>A0A0N9ZQX3</accession>
<proteinExistence type="predicted"/>
<organism evidence="1">
    <name type="scientific">Pseudomonas aeruginosa</name>
    <dbReference type="NCBI Taxonomy" id="287"/>
    <lineage>
        <taxon>Bacteria</taxon>
        <taxon>Pseudomonadati</taxon>
        <taxon>Pseudomonadota</taxon>
        <taxon>Gammaproteobacteria</taxon>
        <taxon>Pseudomonadales</taxon>
        <taxon>Pseudomonadaceae</taxon>
        <taxon>Pseudomonas</taxon>
    </lineage>
</organism>
<dbReference type="EMBL" id="KT454971">
    <property type="protein sequence ID" value="ALI59298.1"/>
    <property type="molecule type" value="Genomic_DNA"/>
</dbReference>
<evidence type="ECO:0000313" key="1">
    <source>
        <dbReference type="EMBL" id="ALI59298.1"/>
    </source>
</evidence>
<gene>
    <name evidence="1" type="ORF">CCBH4851_00598</name>
</gene>
<dbReference type="AlphaFoldDB" id="A0A0N9ZQX3"/>
<sequence length="144" mass="16670">MLRLLADITRKDSFLCRVVVCSLNTEHIFKLNLSSDEIVQHPRSLLDTYLIGIWKRAEAWNKIHMNGFLSQQRVGRYTIAAAKCLDFIEPRSTLPFLNGHKRGARYAYCFSGSILGDVRGFPRNLQSFTQLYWAEFVIWFGHDA</sequence>